<dbReference type="Proteomes" id="UP000216024">
    <property type="component" value="Unassembled WGS sequence"/>
</dbReference>
<feature type="domain" description="HTH iclR-type" evidence="4">
    <location>
        <begin position="5"/>
        <end position="67"/>
    </location>
</feature>
<dbReference type="InterPro" id="IPR029016">
    <property type="entry name" value="GAF-like_dom_sf"/>
</dbReference>
<evidence type="ECO:0000259" key="4">
    <source>
        <dbReference type="PROSITE" id="PS51077"/>
    </source>
</evidence>
<name>A0A267MQ40_9FIRM</name>
<dbReference type="CDD" id="cd00090">
    <property type="entry name" value="HTH_ARSR"/>
    <property type="match status" value="1"/>
</dbReference>
<feature type="domain" description="IclR-ED" evidence="5">
    <location>
        <begin position="68"/>
        <end position="248"/>
    </location>
</feature>
<keyword evidence="7" id="KW-1185">Reference proteome</keyword>
<dbReference type="InterPro" id="IPR005471">
    <property type="entry name" value="Tscrpt_reg_IclR_N"/>
</dbReference>
<reference evidence="6 7" key="1">
    <citation type="submission" date="2017-06" db="EMBL/GenBank/DDBJ databases">
        <title>Draft genome sequence of anaerobic fermentative bacterium Anaeromicrobium sediminis DY2726D isolated from West Pacific Ocean sediments.</title>
        <authorList>
            <person name="Zeng X."/>
        </authorList>
    </citation>
    <scope>NUCLEOTIDE SEQUENCE [LARGE SCALE GENOMIC DNA]</scope>
    <source>
        <strain evidence="6 7">DY2726D</strain>
    </source>
</reference>
<dbReference type="GO" id="GO:0003700">
    <property type="term" value="F:DNA-binding transcription factor activity"/>
    <property type="evidence" value="ECO:0007669"/>
    <property type="project" value="TreeGrafter"/>
</dbReference>
<dbReference type="Gene3D" id="1.10.10.10">
    <property type="entry name" value="Winged helix-like DNA-binding domain superfamily/Winged helix DNA-binding domain"/>
    <property type="match status" value="1"/>
</dbReference>
<dbReference type="OrthoDB" id="9791752at2"/>
<dbReference type="Pfam" id="PF09339">
    <property type="entry name" value="HTH_IclR"/>
    <property type="match status" value="1"/>
</dbReference>
<accession>A0A267MQ40</accession>
<dbReference type="InterPro" id="IPR014757">
    <property type="entry name" value="Tscrpt_reg_IclR_C"/>
</dbReference>
<dbReference type="PANTHER" id="PTHR30136:SF24">
    <property type="entry name" value="HTH-TYPE TRANSCRIPTIONAL REPRESSOR ALLR"/>
    <property type="match status" value="1"/>
</dbReference>
<dbReference type="AlphaFoldDB" id="A0A267MQ40"/>
<comment type="caution">
    <text evidence="6">The sequence shown here is derived from an EMBL/GenBank/DDBJ whole genome shotgun (WGS) entry which is preliminary data.</text>
</comment>
<dbReference type="GO" id="GO:0045892">
    <property type="term" value="P:negative regulation of DNA-templated transcription"/>
    <property type="evidence" value="ECO:0007669"/>
    <property type="project" value="TreeGrafter"/>
</dbReference>
<proteinExistence type="predicted"/>
<evidence type="ECO:0000256" key="2">
    <source>
        <dbReference type="ARBA" id="ARBA00023125"/>
    </source>
</evidence>
<evidence type="ECO:0000313" key="6">
    <source>
        <dbReference type="EMBL" id="PAB60850.1"/>
    </source>
</evidence>
<dbReference type="EMBL" id="NIBG01000002">
    <property type="protein sequence ID" value="PAB60850.1"/>
    <property type="molecule type" value="Genomic_DNA"/>
</dbReference>
<keyword evidence="2" id="KW-0238">DNA-binding</keyword>
<organism evidence="6 7">
    <name type="scientific">Anaeromicrobium sediminis</name>
    <dbReference type="NCBI Taxonomy" id="1478221"/>
    <lineage>
        <taxon>Bacteria</taxon>
        <taxon>Bacillati</taxon>
        <taxon>Bacillota</taxon>
        <taxon>Clostridia</taxon>
        <taxon>Peptostreptococcales</taxon>
        <taxon>Thermotaleaceae</taxon>
        <taxon>Anaeromicrobium</taxon>
    </lineage>
</organism>
<evidence type="ECO:0000313" key="7">
    <source>
        <dbReference type="Proteomes" id="UP000216024"/>
    </source>
</evidence>
<sequence>MNDKISSINKAINILKRLAEEPFEMTVLNLSNELQINRSTVHRIINILKDESLVLQNPYNKKYCLGPTAYHIGASYVNNYDQIRYMINDIALDINQSVGFVKLEGEKIINIYEVETYQPIRMGYRQGQYYPIHCGAYGKCTMAFYEPKERLEKIVYSTELVKNTPNTITDPEKLLKEYEKIRKDGYAISDEENVIGLIGIGAPVFNFNGKIIGTIASALIKSSTTKEDIEKVKMTMINGAKRISKLLV</sequence>
<dbReference type="PANTHER" id="PTHR30136">
    <property type="entry name" value="HELIX-TURN-HELIX TRANSCRIPTIONAL REGULATOR, ICLR FAMILY"/>
    <property type="match status" value="1"/>
</dbReference>
<evidence type="ECO:0000259" key="5">
    <source>
        <dbReference type="PROSITE" id="PS51078"/>
    </source>
</evidence>
<evidence type="ECO:0000256" key="1">
    <source>
        <dbReference type="ARBA" id="ARBA00023015"/>
    </source>
</evidence>
<dbReference type="PROSITE" id="PS51077">
    <property type="entry name" value="HTH_ICLR"/>
    <property type="match status" value="1"/>
</dbReference>
<keyword evidence="3" id="KW-0804">Transcription</keyword>
<dbReference type="SUPFAM" id="SSF46785">
    <property type="entry name" value="Winged helix' DNA-binding domain"/>
    <property type="match status" value="1"/>
</dbReference>
<keyword evidence="1" id="KW-0805">Transcription regulation</keyword>
<dbReference type="GO" id="GO:0003677">
    <property type="term" value="F:DNA binding"/>
    <property type="evidence" value="ECO:0007669"/>
    <property type="project" value="UniProtKB-KW"/>
</dbReference>
<dbReference type="PROSITE" id="PS51078">
    <property type="entry name" value="ICLR_ED"/>
    <property type="match status" value="1"/>
</dbReference>
<dbReference type="SMART" id="SM00346">
    <property type="entry name" value="HTH_ICLR"/>
    <property type="match status" value="1"/>
</dbReference>
<dbReference type="InterPro" id="IPR050707">
    <property type="entry name" value="HTH_MetabolicPath_Reg"/>
</dbReference>
<dbReference type="SUPFAM" id="SSF55781">
    <property type="entry name" value="GAF domain-like"/>
    <property type="match status" value="1"/>
</dbReference>
<dbReference type="InterPro" id="IPR036390">
    <property type="entry name" value="WH_DNA-bd_sf"/>
</dbReference>
<dbReference type="InterPro" id="IPR011991">
    <property type="entry name" value="ArsR-like_HTH"/>
</dbReference>
<protein>
    <submittedName>
        <fullName evidence="6">KdgR family transcriptional regulator</fullName>
    </submittedName>
</protein>
<dbReference type="InterPro" id="IPR036388">
    <property type="entry name" value="WH-like_DNA-bd_sf"/>
</dbReference>
<dbReference type="Pfam" id="PF01614">
    <property type="entry name" value="IclR_C"/>
    <property type="match status" value="1"/>
</dbReference>
<gene>
    <name evidence="6" type="ORF">CCE28_04585</name>
</gene>
<dbReference type="Gene3D" id="3.30.450.40">
    <property type="match status" value="1"/>
</dbReference>
<evidence type="ECO:0000256" key="3">
    <source>
        <dbReference type="ARBA" id="ARBA00023163"/>
    </source>
</evidence>